<dbReference type="OrthoDB" id="10251809at2759"/>
<dbReference type="Gene3D" id="2.120.10.80">
    <property type="entry name" value="Kelch-type beta propeller"/>
    <property type="match status" value="2"/>
</dbReference>
<organism evidence="4">
    <name type="scientific">Amphimedon queenslandica</name>
    <name type="common">Sponge</name>
    <dbReference type="NCBI Taxonomy" id="400682"/>
    <lineage>
        <taxon>Eukaryota</taxon>
        <taxon>Metazoa</taxon>
        <taxon>Porifera</taxon>
        <taxon>Demospongiae</taxon>
        <taxon>Heteroscleromorpha</taxon>
        <taxon>Haplosclerida</taxon>
        <taxon>Niphatidae</taxon>
        <taxon>Amphimedon</taxon>
    </lineage>
</organism>
<dbReference type="eggNOG" id="KOG0379">
    <property type="taxonomic scope" value="Eukaryota"/>
</dbReference>
<keyword evidence="2" id="KW-0677">Repeat</keyword>
<keyword evidence="1" id="KW-0880">Kelch repeat</keyword>
<sequence>MSKAEKDYEPLERESHSTVKVGDTLYMWGGVSSKSNGEFALSVMELYHLPTGTWEQRPTTGNSPLGLFGYAAAAIGNKIFYFGGYSGNSAGTFYNSLHCFNVDAFNWKEISPNNSHLGPMKKCNCGMVAVQLNGEDYLAVIGGLGSVSSETPKQGDASYSTKETLTGYQICNEVHYFKISTEQWMSPNTEDRPIPISEFSMTSVTPNSAILFGGSNDFGPSNDATLVTFTNTSVKFTLLVRSFEPYKRYAHSSALINSSSAGPQLLILGGICGLDCWLLDINKKIWKELVKLPDSITSRCKHSLSVWSVTPTTNWMIVFGGAKDDGISSISKTEVFELRYTNHKKWSTSVIPLRQYQEKLHQRREGAAESPEPPQNKKRLKLEDEEESDTEDERWEIEEDDSWFEVQEKELELLEKEQQLKNREEELNEKERLLESREKELDERERKG</sequence>
<evidence type="ECO:0000313" key="4">
    <source>
        <dbReference type="EnsemblMetazoa" id="Aqu2.1.24026_001"/>
    </source>
</evidence>
<dbReference type="EnsemblMetazoa" id="Aqu2.1.24026_001">
    <property type="protein sequence ID" value="Aqu2.1.24026_001"/>
    <property type="gene ID" value="Aqu2.1.24026"/>
</dbReference>
<gene>
    <name evidence="4" type="primary">109584325</name>
</gene>
<dbReference type="InterPro" id="IPR015915">
    <property type="entry name" value="Kelch-typ_b-propeller"/>
</dbReference>
<dbReference type="PANTHER" id="PTHR46093:SF18">
    <property type="entry name" value="FIBRONECTIN TYPE-III DOMAIN-CONTAINING PROTEIN"/>
    <property type="match status" value="1"/>
</dbReference>
<evidence type="ECO:0000313" key="5">
    <source>
        <dbReference type="Proteomes" id="UP000007879"/>
    </source>
</evidence>
<reference evidence="5" key="1">
    <citation type="journal article" date="2010" name="Nature">
        <title>The Amphimedon queenslandica genome and the evolution of animal complexity.</title>
        <authorList>
            <person name="Srivastava M."/>
            <person name="Simakov O."/>
            <person name="Chapman J."/>
            <person name="Fahey B."/>
            <person name="Gauthier M.E."/>
            <person name="Mitros T."/>
            <person name="Richards G.S."/>
            <person name="Conaco C."/>
            <person name="Dacre M."/>
            <person name="Hellsten U."/>
            <person name="Larroux C."/>
            <person name="Putnam N.H."/>
            <person name="Stanke M."/>
            <person name="Adamska M."/>
            <person name="Darling A."/>
            <person name="Degnan S.M."/>
            <person name="Oakley T.H."/>
            <person name="Plachetzki D.C."/>
            <person name="Zhai Y."/>
            <person name="Adamski M."/>
            <person name="Calcino A."/>
            <person name="Cummins S.F."/>
            <person name="Goodstein D.M."/>
            <person name="Harris C."/>
            <person name="Jackson D.J."/>
            <person name="Leys S.P."/>
            <person name="Shu S."/>
            <person name="Woodcroft B.J."/>
            <person name="Vervoort M."/>
            <person name="Kosik K.S."/>
            <person name="Manning G."/>
            <person name="Degnan B.M."/>
            <person name="Rokhsar D.S."/>
        </authorList>
    </citation>
    <scope>NUCLEOTIDE SEQUENCE [LARGE SCALE GENOMIC DNA]</scope>
</reference>
<dbReference type="Pfam" id="PF24681">
    <property type="entry name" value="Kelch_KLHDC2_KLHL20_DRC7"/>
    <property type="match status" value="2"/>
</dbReference>
<name>A0A1X7U992_AMPQE</name>
<proteinExistence type="predicted"/>
<protein>
    <submittedName>
        <fullName evidence="4">Uncharacterized protein</fullName>
    </submittedName>
</protein>
<feature type="compositionally biased region" description="Acidic residues" evidence="3">
    <location>
        <begin position="383"/>
        <end position="401"/>
    </location>
</feature>
<dbReference type="Proteomes" id="UP000007879">
    <property type="component" value="Unassembled WGS sequence"/>
</dbReference>
<dbReference type="InParanoid" id="A0A1X7U992"/>
<evidence type="ECO:0000256" key="3">
    <source>
        <dbReference type="SAM" id="MobiDB-lite"/>
    </source>
</evidence>
<accession>A0A1X7U992</accession>
<keyword evidence="5" id="KW-1185">Reference proteome</keyword>
<dbReference type="EnsemblMetazoa" id="XM_020000023.1">
    <property type="protein sequence ID" value="XP_019855582.1"/>
    <property type="gene ID" value="LOC109584325"/>
</dbReference>
<feature type="region of interest" description="Disordered" evidence="3">
    <location>
        <begin position="418"/>
        <end position="448"/>
    </location>
</feature>
<dbReference type="SUPFAM" id="SSF117281">
    <property type="entry name" value="Kelch motif"/>
    <property type="match status" value="1"/>
</dbReference>
<evidence type="ECO:0000256" key="1">
    <source>
        <dbReference type="ARBA" id="ARBA00022441"/>
    </source>
</evidence>
<evidence type="ECO:0000256" key="2">
    <source>
        <dbReference type="ARBA" id="ARBA00022737"/>
    </source>
</evidence>
<dbReference type="AlphaFoldDB" id="A0A1X7U992"/>
<dbReference type="PANTHER" id="PTHR46093">
    <property type="entry name" value="ACYL-COA-BINDING DOMAIN-CONTAINING PROTEIN 5"/>
    <property type="match status" value="1"/>
</dbReference>
<dbReference type="KEGG" id="aqu:109584325"/>
<reference evidence="4" key="2">
    <citation type="submission" date="2017-05" db="UniProtKB">
        <authorList>
            <consortium name="EnsemblMetazoa"/>
        </authorList>
    </citation>
    <scope>IDENTIFICATION</scope>
</reference>
<feature type="region of interest" description="Disordered" evidence="3">
    <location>
        <begin position="361"/>
        <end position="401"/>
    </location>
</feature>